<sequence length="417" mass="49322">MAYLYEDKELVYEQRMQSLRKRVILVNKAIFVTNIIATFLLYFNNNTGRELAEIVGLIFIVNAIIGYAIVINNDSFQQLYLAMYTSIIGIIVVTINIFLMERTPTTYFLIYLAISVISIYKDKKAVGIGYTIITCYATIIHFKYIDDLVGSAANGNIYSAFVFEGVLLAILGIHFIRSFYNEIEIDDLYTKLESYKELELKYHSTIVSLLEKDSQLKSYTDKIISKNTFKKYEYYINLFKENYYLKDNIDNLLMRYSDLQLTRNPKKVISRKLGGYRLKKEVMQLEQFSTYKLSKMVSLLMTLSYKKMNVKQVDEIKNYELLFDDPDMEFETQVLGFIILYENLRHTKGGYFESLTHEDILELFKEYPIRDYVNKEILDFFYEHEEKFNMVFENEEPHNEPIDNDETKTFNMDKEEE</sequence>
<gene>
    <name evidence="3" type="ORF">HLPCO_001536</name>
</gene>
<feature type="transmembrane region" description="Helical" evidence="2">
    <location>
        <begin position="105"/>
        <end position="120"/>
    </location>
</feature>
<feature type="transmembrane region" description="Helical" evidence="2">
    <location>
        <begin position="23"/>
        <end position="42"/>
    </location>
</feature>
<feature type="transmembrane region" description="Helical" evidence="2">
    <location>
        <begin position="157"/>
        <end position="176"/>
    </location>
</feature>
<reference evidence="3 4" key="1">
    <citation type="journal article" date="2011" name="J. Bacteriol.">
        <title>Genome sequence of Haloplasma contractile, an unusual contractile bacterium from a deep-sea anoxic brine lake.</title>
        <authorList>
            <person name="Antunes A."/>
            <person name="Alam I."/>
            <person name="El Dorry H."/>
            <person name="Siam R."/>
            <person name="Robertson A."/>
            <person name="Bajic V.B."/>
            <person name="Stingl U."/>
        </authorList>
    </citation>
    <scope>NUCLEOTIDE SEQUENCE [LARGE SCALE GENOMIC DNA]</scope>
    <source>
        <strain evidence="3 4">SSD-17B</strain>
    </source>
</reference>
<keyword evidence="2" id="KW-0812">Transmembrane</keyword>
<accession>F7PWS5</accession>
<comment type="caution">
    <text evidence="3">The sequence shown here is derived from an EMBL/GenBank/DDBJ whole genome shotgun (WGS) entry which is preliminary data.</text>
</comment>
<keyword evidence="2" id="KW-0472">Membrane</keyword>
<evidence type="ECO:0000313" key="3">
    <source>
        <dbReference type="EMBL" id="ERJ12550.1"/>
    </source>
</evidence>
<dbReference type="AlphaFoldDB" id="F7PWS5"/>
<evidence type="ECO:0000256" key="1">
    <source>
        <dbReference type="SAM" id="MobiDB-lite"/>
    </source>
</evidence>
<feature type="compositionally biased region" description="Basic and acidic residues" evidence="1">
    <location>
        <begin position="395"/>
        <end position="417"/>
    </location>
</feature>
<proteinExistence type="predicted"/>
<protein>
    <submittedName>
        <fullName evidence="3">Uncharacterized protein</fullName>
    </submittedName>
</protein>
<dbReference type="RefSeq" id="WP_008824868.1">
    <property type="nucleotide sequence ID" value="NZ_AFNU02000004.1"/>
</dbReference>
<evidence type="ECO:0000313" key="4">
    <source>
        <dbReference type="Proteomes" id="UP000005707"/>
    </source>
</evidence>
<keyword evidence="4" id="KW-1185">Reference proteome</keyword>
<organism evidence="3 4">
    <name type="scientific">Haloplasma contractile SSD-17B</name>
    <dbReference type="NCBI Taxonomy" id="1033810"/>
    <lineage>
        <taxon>Bacteria</taxon>
        <taxon>Bacillati</taxon>
        <taxon>Mycoplasmatota</taxon>
        <taxon>Mollicutes</taxon>
        <taxon>Haloplasmatales</taxon>
        <taxon>Haloplasmataceae</taxon>
        <taxon>Haloplasma</taxon>
    </lineage>
</organism>
<feature type="transmembrane region" description="Helical" evidence="2">
    <location>
        <begin position="79"/>
        <end position="99"/>
    </location>
</feature>
<keyword evidence="2" id="KW-1133">Transmembrane helix</keyword>
<feature type="region of interest" description="Disordered" evidence="1">
    <location>
        <begin position="394"/>
        <end position="417"/>
    </location>
</feature>
<dbReference type="STRING" id="1033810.HLPCO_001536"/>
<dbReference type="OrthoDB" id="9826199at2"/>
<dbReference type="Proteomes" id="UP000005707">
    <property type="component" value="Unassembled WGS sequence"/>
</dbReference>
<evidence type="ECO:0000256" key="2">
    <source>
        <dbReference type="SAM" id="Phobius"/>
    </source>
</evidence>
<feature type="transmembrane region" description="Helical" evidence="2">
    <location>
        <begin position="127"/>
        <end position="145"/>
    </location>
</feature>
<reference evidence="3 4" key="2">
    <citation type="journal article" date="2013" name="PLoS ONE">
        <title>INDIGO - INtegrated Data Warehouse of MIcrobial GenOmes with Examples from the Red Sea Extremophiles.</title>
        <authorList>
            <person name="Alam I."/>
            <person name="Antunes A."/>
            <person name="Kamau A.A."/>
            <person name="Ba Alawi W."/>
            <person name="Kalkatawi M."/>
            <person name="Stingl U."/>
            <person name="Bajic V.B."/>
        </authorList>
    </citation>
    <scope>NUCLEOTIDE SEQUENCE [LARGE SCALE GENOMIC DNA]</scope>
    <source>
        <strain evidence="3 4">SSD-17B</strain>
    </source>
</reference>
<feature type="transmembrane region" description="Helical" evidence="2">
    <location>
        <begin position="54"/>
        <end position="72"/>
    </location>
</feature>
<dbReference type="EMBL" id="AFNU02000004">
    <property type="protein sequence ID" value="ERJ12550.1"/>
    <property type="molecule type" value="Genomic_DNA"/>
</dbReference>
<name>F7PWS5_9MOLU</name>
<dbReference type="InParanoid" id="F7PWS5"/>